<sequence length="57" mass="6653">MESKPAKGRDYYIENGNLVFTEEYLRRRGFCCGSGCRHCPYDKPPQRRSKPENPWGA</sequence>
<evidence type="ECO:0000313" key="1">
    <source>
        <dbReference type="EMBL" id="MCA6074521.1"/>
    </source>
</evidence>
<dbReference type="RefSeq" id="WP_225697636.1">
    <property type="nucleotide sequence ID" value="NZ_JAIXNE010000002.1"/>
</dbReference>
<keyword evidence="4" id="KW-1185">Reference proteome</keyword>
<protein>
    <submittedName>
        <fullName evidence="3">DUF5522 domain-containing protein</fullName>
    </submittedName>
</protein>
<dbReference type="InterPro" id="IPR040807">
    <property type="entry name" value="DUF5522"/>
</dbReference>
<reference evidence="3" key="1">
    <citation type="submission" date="2021-09" db="EMBL/GenBank/DDBJ databases">
        <title>Fulvivirga sp. isolated from coastal sediment.</title>
        <authorList>
            <person name="Yu H."/>
        </authorList>
    </citation>
    <scope>NUCLEOTIDE SEQUENCE</scope>
    <source>
        <strain evidence="3">1062</strain>
    </source>
</reference>
<dbReference type="EMBL" id="JAIXNE010000003">
    <property type="protein sequence ID" value="MCA6075698.1"/>
    <property type="molecule type" value="Genomic_DNA"/>
</dbReference>
<organism evidence="3 4">
    <name type="scientific">Fulvivirga sedimenti</name>
    <dbReference type="NCBI Taxonomy" id="2879465"/>
    <lineage>
        <taxon>Bacteria</taxon>
        <taxon>Pseudomonadati</taxon>
        <taxon>Bacteroidota</taxon>
        <taxon>Cytophagia</taxon>
        <taxon>Cytophagales</taxon>
        <taxon>Fulvivirgaceae</taxon>
        <taxon>Fulvivirga</taxon>
    </lineage>
</organism>
<dbReference type="EMBL" id="JAIXNE010000004">
    <property type="protein sequence ID" value="MCA6076826.1"/>
    <property type="molecule type" value="Genomic_DNA"/>
</dbReference>
<comment type="caution">
    <text evidence="3">The sequence shown here is derived from an EMBL/GenBank/DDBJ whole genome shotgun (WGS) entry which is preliminary data.</text>
</comment>
<gene>
    <name evidence="1" type="ORF">LDX50_06555</name>
    <name evidence="2" type="ORF">LDX50_12525</name>
    <name evidence="3" type="ORF">LDX50_18245</name>
</gene>
<name>A0A9X1HSC7_9BACT</name>
<dbReference type="AlphaFoldDB" id="A0A9X1HSC7"/>
<evidence type="ECO:0000313" key="3">
    <source>
        <dbReference type="EMBL" id="MCA6076826.1"/>
    </source>
</evidence>
<dbReference type="Pfam" id="PF17653">
    <property type="entry name" value="DUF5522"/>
    <property type="match status" value="1"/>
</dbReference>
<evidence type="ECO:0000313" key="2">
    <source>
        <dbReference type="EMBL" id="MCA6075698.1"/>
    </source>
</evidence>
<dbReference type="EMBL" id="JAIXNE010000002">
    <property type="protein sequence ID" value="MCA6074521.1"/>
    <property type="molecule type" value="Genomic_DNA"/>
</dbReference>
<dbReference type="Proteomes" id="UP001139409">
    <property type="component" value="Unassembled WGS sequence"/>
</dbReference>
<proteinExistence type="predicted"/>
<evidence type="ECO:0000313" key="4">
    <source>
        <dbReference type="Proteomes" id="UP001139409"/>
    </source>
</evidence>
<accession>A0A9X1HSC7</accession>